<evidence type="ECO:0000313" key="1">
    <source>
        <dbReference type="EMBL" id="KAI0524120.1"/>
    </source>
</evidence>
<accession>A0A8T3C1F1</accession>
<protein>
    <submittedName>
        <fullName evidence="1">Uncharacterized protein</fullName>
    </submittedName>
</protein>
<gene>
    <name evidence="1" type="ORF">KFK09_003484</name>
</gene>
<proteinExistence type="predicted"/>
<dbReference type="EMBL" id="JAGYWB010000004">
    <property type="protein sequence ID" value="KAI0524120.1"/>
    <property type="molecule type" value="Genomic_DNA"/>
</dbReference>
<organism evidence="1 2">
    <name type="scientific">Dendrobium nobile</name>
    <name type="common">Orchid</name>
    <dbReference type="NCBI Taxonomy" id="94219"/>
    <lineage>
        <taxon>Eukaryota</taxon>
        <taxon>Viridiplantae</taxon>
        <taxon>Streptophyta</taxon>
        <taxon>Embryophyta</taxon>
        <taxon>Tracheophyta</taxon>
        <taxon>Spermatophyta</taxon>
        <taxon>Magnoliopsida</taxon>
        <taxon>Liliopsida</taxon>
        <taxon>Asparagales</taxon>
        <taxon>Orchidaceae</taxon>
        <taxon>Epidendroideae</taxon>
        <taxon>Malaxideae</taxon>
        <taxon>Dendrobiinae</taxon>
        <taxon>Dendrobium</taxon>
    </lineage>
</organism>
<keyword evidence="2" id="KW-1185">Reference proteome</keyword>
<reference evidence="1" key="1">
    <citation type="journal article" date="2022" name="Front. Genet.">
        <title>Chromosome-Scale Assembly of the Dendrobium nobile Genome Provides Insights Into the Molecular Mechanism of the Biosynthesis of the Medicinal Active Ingredient of Dendrobium.</title>
        <authorList>
            <person name="Xu Q."/>
            <person name="Niu S.-C."/>
            <person name="Li K.-L."/>
            <person name="Zheng P.-J."/>
            <person name="Zhang X.-J."/>
            <person name="Jia Y."/>
            <person name="Liu Y."/>
            <person name="Niu Y.-X."/>
            <person name="Yu L.-H."/>
            <person name="Chen D.-F."/>
            <person name="Zhang G.-Q."/>
        </authorList>
    </citation>
    <scope>NUCLEOTIDE SEQUENCE</scope>
    <source>
        <tissue evidence="1">Leaf</tissue>
    </source>
</reference>
<dbReference type="AlphaFoldDB" id="A0A8T3C1F1"/>
<comment type="caution">
    <text evidence="1">The sequence shown here is derived from an EMBL/GenBank/DDBJ whole genome shotgun (WGS) entry which is preliminary data.</text>
</comment>
<evidence type="ECO:0000313" key="2">
    <source>
        <dbReference type="Proteomes" id="UP000829196"/>
    </source>
</evidence>
<sequence length="88" mass="9957">MRKNPPTSSSLPSMWHLYENRECRIWNSKKSPATPQISVFQDQIDCENPRPSPALNQELVQLGRGVAVEAGKSLPGRIFPYGVMQRSF</sequence>
<name>A0A8T3C1F1_DENNO</name>
<dbReference type="Proteomes" id="UP000829196">
    <property type="component" value="Unassembled WGS sequence"/>
</dbReference>